<organism evidence="4 5">
    <name type="scientific">Lampropedia puyangensis</name>
    <dbReference type="NCBI Taxonomy" id="1330072"/>
    <lineage>
        <taxon>Bacteria</taxon>
        <taxon>Pseudomonadati</taxon>
        <taxon>Pseudomonadota</taxon>
        <taxon>Betaproteobacteria</taxon>
        <taxon>Burkholderiales</taxon>
        <taxon>Comamonadaceae</taxon>
        <taxon>Lampropedia</taxon>
    </lineage>
</organism>
<evidence type="ECO:0000313" key="5">
    <source>
        <dbReference type="Proteomes" id="UP000308917"/>
    </source>
</evidence>
<protein>
    <submittedName>
        <fullName evidence="4">Gfo/Idh/MocA family oxidoreductase</fullName>
    </submittedName>
</protein>
<keyword evidence="5" id="KW-1185">Reference proteome</keyword>
<evidence type="ECO:0000313" key="4">
    <source>
        <dbReference type="EMBL" id="THT97577.1"/>
    </source>
</evidence>
<dbReference type="SUPFAM" id="SSF55347">
    <property type="entry name" value="Glyceraldehyde-3-phosphate dehydrogenase-like, C-terminal domain"/>
    <property type="match status" value="1"/>
</dbReference>
<feature type="domain" description="Gfo/Idh/MocA-like oxidoreductase N-terminal" evidence="2">
    <location>
        <begin position="6"/>
        <end position="112"/>
    </location>
</feature>
<dbReference type="InterPro" id="IPR036291">
    <property type="entry name" value="NAD(P)-bd_dom_sf"/>
</dbReference>
<reference evidence="4 5" key="1">
    <citation type="journal article" date="2015" name="Antonie Van Leeuwenhoek">
        <title>Lampropedia puyangensis sp. nov., isolated from symptomatic bark of Populus ? euramericana canker and emended description of Lampropedia hyalina (Ehrenberg 1832) Lee et al. 2004.</title>
        <authorList>
            <person name="Li Y."/>
            <person name="Wang T."/>
            <person name="Piao C.G."/>
            <person name="Wang L.F."/>
            <person name="Tian G.Z."/>
            <person name="Zhu T.H."/>
            <person name="Guo M.W."/>
        </authorList>
    </citation>
    <scope>NUCLEOTIDE SEQUENCE [LARGE SCALE GENOMIC DNA]</scope>
    <source>
        <strain evidence="4 5">2-bin</strain>
    </source>
</reference>
<keyword evidence="1" id="KW-0560">Oxidoreductase</keyword>
<evidence type="ECO:0000256" key="1">
    <source>
        <dbReference type="ARBA" id="ARBA00023002"/>
    </source>
</evidence>
<comment type="caution">
    <text evidence="4">The sequence shown here is derived from an EMBL/GenBank/DDBJ whole genome shotgun (WGS) entry which is preliminary data.</text>
</comment>
<dbReference type="Proteomes" id="UP000308917">
    <property type="component" value="Unassembled WGS sequence"/>
</dbReference>
<dbReference type="OrthoDB" id="9781031at2"/>
<accession>A0A4S8ES46</accession>
<dbReference type="GO" id="GO:0000166">
    <property type="term" value="F:nucleotide binding"/>
    <property type="evidence" value="ECO:0007669"/>
    <property type="project" value="InterPro"/>
</dbReference>
<dbReference type="AlphaFoldDB" id="A0A4S8ES46"/>
<sequence>MPERNLRIGVLGCGMISGNHFQAWQQVQGAHVVAVCDPLLERAQQRAQEFGIETCYQDSAQMLKHEQLDAVDIITPRQTHASMIELAAAHGVHALCEKPLCPTHEEAQALLAGVGQRIHVMVNENWRYRSYFQQIAHWLHEGRLGQVVQARIALWRSNMLRRADGLVTSLTRQPFLAHEAHVLIAESLIHELDVARALFGELEVVACTTGRVSEHLIGEDNAVLLLRSDEGGSVVLDGSMTAAGHAVRAPDRVEIAGTRCSLVLEGGVLRLFGAEEQTLVYDEDEVRQACFNDSIQHFVDCLQAGHGNFWTSARDQLGSLRLMDRAYALAGAPRTYQGADRPSAPPVITNWRA</sequence>
<dbReference type="RefSeq" id="WP_136574716.1">
    <property type="nucleotide sequence ID" value="NZ_STFG01000027.1"/>
</dbReference>
<proteinExistence type="predicted"/>
<dbReference type="Pfam" id="PF22725">
    <property type="entry name" value="GFO_IDH_MocA_C3"/>
    <property type="match status" value="1"/>
</dbReference>
<evidence type="ECO:0000259" key="2">
    <source>
        <dbReference type="Pfam" id="PF01408"/>
    </source>
</evidence>
<dbReference type="InterPro" id="IPR050463">
    <property type="entry name" value="Gfo/Idh/MocA_oxidrdct_glycsds"/>
</dbReference>
<gene>
    <name evidence="4" type="ORF">E9531_15680</name>
</gene>
<dbReference type="InterPro" id="IPR055170">
    <property type="entry name" value="GFO_IDH_MocA-like_dom"/>
</dbReference>
<dbReference type="Gene3D" id="3.40.50.720">
    <property type="entry name" value="NAD(P)-binding Rossmann-like Domain"/>
    <property type="match status" value="1"/>
</dbReference>
<dbReference type="Gene3D" id="3.30.360.10">
    <property type="entry name" value="Dihydrodipicolinate Reductase, domain 2"/>
    <property type="match status" value="1"/>
</dbReference>
<dbReference type="Pfam" id="PF01408">
    <property type="entry name" value="GFO_IDH_MocA"/>
    <property type="match status" value="1"/>
</dbReference>
<dbReference type="PANTHER" id="PTHR43818">
    <property type="entry name" value="BCDNA.GH03377"/>
    <property type="match status" value="1"/>
</dbReference>
<name>A0A4S8ES46_9BURK</name>
<evidence type="ECO:0000259" key="3">
    <source>
        <dbReference type="Pfam" id="PF22725"/>
    </source>
</evidence>
<dbReference type="SUPFAM" id="SSF51735">
    <property type="entry name" value="NAD(P)-binding Rossmann-fold domains"/>
    <property type="match status" value="1"/>
</dbReference>
<dbReference type="PANTHER" id="PTHR43818:SF11">
    <property type="entry name" value="BCDNA.GH03377"/>
    <property type="match status" value="1"/>
</dbReference>
<dbReference type="InterPro" id="IPR000683">
    <property type="entry name" value="Gfo/Idh/MocA-like_OxRdtase_N"/>
</dbReference>
<dbReference type="EMBL" id="STFG01000027">
    <property type="protein sequence ID" value="THT97577.1"/>
    <property type="molecule type" value="Genomic_DNA"/>
</dbReference>
<feature type="domain" description="GFO/IDH/MocA-like oxidoreductase" evidence="3">
    <location>
        <begin position="132"/>
        <end position="262"/>
    </location>
</feature>
<dbReference type="GO" id="GO:0016491">
    <property type="term" value="F:oxidoreductase activity"/>
    <property type="evidence" value="ECO:0007669"/>
    <property type="project" value="UniProtKB-KW"/>
</dbReference>